<dbReference type="Gene3D" id="1.25.40.20">
    <property type="entry name" value="Ankyrin repeat-containing domain"/>
    <property type="match status" value="4"/>
</dbReference>
<keyword evidence="10" id="KW-1185">Reference proteome</keyword>
<dbReference type="SUPFAM" id="SSF48403">
    <property type="entry name" value="Ankyrin repeat"/>
    <property type="match status" value="1"/>
</dbReference>
<dbReference type="Pfam" id="PF07714">
    <property type="entry name" value="PK_Tyr_Ser-Thr"/>
    <property type="match status" value="1"/>
</dbReference>
<feature type="domain" description="Protein kinase" evidence="8">
    <location>
        <begin position="26"/>
        <end position="284"/>
    </location>
</feature>
<dbReference type="PROSITE" id="PS50297">
    <property type="entry name" value="ANK_REP_REGION"/>
    <property type="match status" value="6"/>
</dbReference>
<dbReference type="PROSITE" id="PS50088">
    <property type="entry name" value="ANK_REPEAT"/>
    <property type="match status" value="7"/>
</dbReference>
<dbReference type="GO" id="GO:0005634">
    <property type="term" value="C:nucleus"/>
    <property type="evidence" value="ECO:0007669"/>
    <property type="project" value="TreeGrafter"/>
</dbReference>
<feature type="repeat" description="ANK" evidence="6">
    <location>
        <begin position="378"/>
        <end position="410"/>
    </location>
</feature>
<dbReference type="InterPro" id="IPR011009">
    <property type="entry name" value="Kinase-like_dom_sf"/>
</dbReference>
<feature type="repeat" description="ANK" evidence="6">
    <location>
        <begin position="344"/>
        <end position="367"/>
    </location>
</feature>
<dbReference type="InterPro" id="IPR000719">
    <property type="entry name" value="Prot_kinase_dom"/>
</dbReference>
<dbReference type="SMART" id="SM00248">
    <property type="entry name" value="ANK"/>
    <property type="match status" value="7"/>
</dbReference>
<reference evidence="10" key="1">
    <citation type="journal article" date="2017" name="Nat. Ecol. Evol.">
        <title>Genome expansion and lineage-specific genetic innovations in the forest pathogenic fungi Armillaria.</title>
        <authorList>
            <person name="Sipos G."/>
            <person name="Prasanna A.N."/>
            <person name="Walter M.C."/>
            <person name="O'Connor E."/>
            <person name="Balint B."/>
            <person name="Krizsan K."/>
            <person name="Kiss B."/>
            <person name="Hess J."/>
            <person name="Varga T."/>
            <person name="Slot J."/>
            <person name="Riley R."/>
            <person name="Boka B."/>
            <person name="Rigling D."/>
            <person name="Barry K."/>
            <person name="Lee J."/>
            <person name="Mihaltcheva S."/>
            <person name="LaButti K."/>
            <person name="Lipzen A."/>
            <person name="Waldron R."/>
            <person name="Moloney N.M."/>
            <person name="Sperisen C."/>
            <person name="Kredics L."/>
            <person name="Vagvoelgyi C."/>
            <person name="Patrignani A."/>
            <person name="Fitzpatrick D."/>
            <person name="Nagy I."/>
            <person name="Doyle S."/>
            <person name="Anderson J.B."/>
            <person name="Grigoriev I.V."/>
            <person name="Gueldener U."/>
            <person name="Muensterkoetter M."/>
            <person name="Nagy L.G."/>
        </authorList>
    </citation>
    <scope>NUCLEOTIDE SEQUENCE [LARGE SCALE GENOMIC DNA]</scope>
    <source>
        <strain evidence="10">28-4</strain>
    </source>
</reference>
<evidence type="ECO:0000256" key="1">
    <source>
        <dbReference type="ARBA" id="ARBA00022527"/>
    </source>
</evidence>
<keyword evidence="3 7" id="KW-0547">Nucleotide-binding</keyword>
<dbReference type="InterPro" id="IPR008271">
    <property type="entry name" value="Ser/Thr_kinase_AS"/>
</dbReference>
<dbReference type="GO" id="GO:0004674">
    <property type="term" value="F:protein serine/threonine kinase activity"/>
    <property type="evidence" value="ECO:0007669"/>
    <property type="project" value="UniProtKB-KW"/>
</dbReference>
<organism evidence="9 10">
    <name type="scientific">Armillaria solidipes</name>
    <dbReference type="NCBI Taxonomy" id="1076256"/>
    <lineage>
        <taxon>Eukaryota</taxon>
        <taxon>Fungi</taxon>
        <taxon>Dikarya</taxon>
        <taxon>Basidiomycota</taxon>
        <taxon>Agaricomycotina</taxon>
        <taxon>Agaricomycetes</taxon>
        <taxon>Agaricomycetidae</taxon>
        <taxon>Agaricales</taxon>
        <taxon>Marasmiineae</taxon>
        <taxon>Physalacriaceae</taxon>
        <taxon>Armillaria</taxon>
    </lineage>
</organism>
<feature type="repeat" description="ANK" evidence="6">
    <location>
        <begin position="511"/>
        <end position="543"/>
    </location>
</feature>
<feature type="repeat" description="ANK" evidence="6">
    <location>
        <begin position="477"/>
        <end position="510"/>
    </location>
</feature>
<evidence type="ECO:0000256" key="7">
    <source>
        <dbReference type="PROSITE-ProRule" id="PRU10141"/>
    </source>
</evidence>
<dbReference type="PROSITE" id="PS00108">
    <property type="entry name" value="PROTEIN_KINASE_ST"/>
    <property type="match status" value="1"/>
</dbReference>
<evidence type="ECO:0000256" key="6">
    <source>
        <dbReference type="PROSITE-ProRule" id="PRU00023"/>
    </source>
</evidence>
<gene>
    <name evidence="9" type="ORF">ARMSODRAFT_572327</name>
</gene>
<evidence type="ECO:0000256" key="5">
    <source>
        <dbReference type="ARBA" id="ARBA00023043"/>
    </source>
</evidence>
<dbReference type="InterPro" id="IPR017441">
    <property type="entry name" value="Protein_kinase_ATP_BS"/>
</dbReference>
<dbReference type="Gene3D" id="1.10.510.10">
    <property type="entry name" value="Transferase(Phosphotransferase) domain 1"/>
    <property type="match status" value="1"/>
</dbReference>
<keyword evidence="2" id="KW-0677">Repeat</keyword>
<evidence type="ECO:0000256" key="2">
    <source>
        <dbReference type="ARBA" id="ARBA00022737"/>
    </source>
</evidence>
<dbReference type="SUPFAM" id="SSF56112">
    <property type="entry name" value="Protein kinase-like (PK-like)"/>
    <property type="match status" value="1"/>
</dbReference>
<evidence type="ECO:0000313" key="9">
    <source>
        <dbReference type="EMBL" id="PBK74103.1"/>
    </source>
</evidence>
<dbReference type="Pfam" id="PF12796">
    <property type="entry name" value="Ank_2"/>
    <property type="match status" value="3"/>
</dbReference>
<dbReference type="AlphaFoldDB" id="A0A2H3CD95"/>
<dbReference type="InterPro" id="IPR036770">
    <property type="entry name" value="Ankyrin_rpt-contain_sf"/>
</dbReference>
<dbReference type="PROSITE" id="PS00107">
    <property type="entry name" value="PROTEIN_KINASE_ATP"/>
    <property type="match status" value="1"/>
</dbReference>
<dbReference type="PRINTS" id="PR01415">
    <property type="entry name" value="ANKYRIN"/>
</dbReference>
<evidence type="ECO:0000259" key="8">
    <source>
        <dbReference type="PROSITE" id="PS50011"/>
    </source>
</evidence>
<keyword evidence="1" id="KW-0723">Serine/threonine-protein kinase</keyword>
<feature type="binding site" evidence="7">
    <location>
        <position position="53"/>
    </location>
    <ligand>
        <name>ATP</name>
        <dbReference type="ChEBI" id="CHEBI:30616"/>
    </ligand>
</feature>
<feature type="repeat" description="ANK" evidence="6">
    <location>
        <begin position="444"/>
        <end position="476"/>
    </location>
</feature>
<keyword evidence="1" id="KW-0808">Transferase</keyword>
<proteinExistence type="predicted"/>
<dbReference type="Proteomes" id="UP000218334">
    <property type="component" value="Unassembled WGS sequence"/>
</dbReference>
<dbReference type="PROSITE" id="PS50011">
    <property type="entry name" value="PROTEIN_KINASE_DOM"/>
    <property type="match status" value="1"/>
</dbReference>
<sequence>MGMESGSDELQLNTSSVRNLTGQVFKLSDRPIGGGGFGDIWKGAYGDQWVAIKTVRIYATGVAEAHKEIKAWAKLDHCNVLPMLGICDDFRNIPSLISPWMDQGTANQYMKTRTDIKLIPVLSGIASGLQYLHRNNVVHGDLKGDNVLMSSTGIPRLADFGLSRVLVSSGLMSTSTSVKGSWRWMARELHDYTIEKLPDAKGDVWMFGMTAWELGTGEYPYYDIKDGALPMAIMAGELPRSPENPRFQAELDDLVLNVCHQCWNYPPVTRPNIDIIVNHLHDAIPTSTLAPPNSKDSRSRELMPLHWAAYKGRSALHLAATGGHEDIARVLLDRNADVTMLDIHGGTPLHAAAGAGHKFIAEQLLKHDPKTVNAVDRNNRTPLYLSANGGHHEVAILLLEHSADVNIADVDGCTALHWAVMLSQDNTTIALLDAGARTDGRDADGCTPLCRAARKGQSAMVKNLLRYNANATIADNERRSPLHWAARGCHHEIMKDLLQYPGVDLNALDAKGRTALFFSVAKGDVDGTDLLLQYGADPDASPIALY</sequence>
<feature type="repeat" description="ANK" evidence="6">
    <location>
        <begin position="411"/>
        <end position="443"/>
    </location>
</feature>
<keyword evidence="5 6" id="KW-0040">ANK repeat</keyword>
<keyword evidence="1" id="KW-0418">Kinase</keyword>
<dbReference type="PANTHER" id="PTHR24201:SF16">
    <property type="entry name" value="ANKYRIN-1-LIKE-RELATED"/>
    <property type="match status" value="1"/>
</dbReference>
<evidence type="ECO:0000313" key="10">
    <source>
        <dbReference type="Proteomes" id="UP000218334"/>
    </source>
</evidence>
<dbReference type="STRING" id="1076256.A0A2H3CD95"/>
<dbReference type="SMART" id="SM00220">
    <property type="entry name" value="S_TKc"/>
    <property type="match status" value="1"/>
</dbReference>
<evidence type="ECO:0000256" key="3">
    <source>
        <dbReference type="ARBA" id="ARBA00022741"/>
    </source>
</evidence>
<feature type="repeat" description="ANK" evidence="6">
    <location>
        <begin position="311"/>
        <end position="343"/>
    </location>
</feature>
<evidence type="ECO:0000256" key="4">
    <source>
        <dbReference type="ARBA" id="ARBA00022840"/>
    </source>
</evidence>
<keyword evidence="4 7" id="KW-0067">ATP-binding</keyword>
<dbReference type="InterPro" id="IPR050776">
    <property type="entry name" value="Ank_Repeat/CDKN_Inhibitor"/>
</dbReference>
<dbReference type="GO" id="GO:0005524">
    <property type="term" value="F:ATP binding"/>
    <property type="evidence" value="ECO:0007669"/>
    <property type="project" value="UniProtKB-UniRule"/>
</dbReference>
<dbReference type="InterPro" id="IPR002110">
    <property type="entry name" value="Ankyrin_rpt"/>
</dbReference>
<dbReference type="EMBL" id="KZ293419">
    <property type="protein sequence ID" value="PBK74103.1"/>
    <property type="molecule type" value="Genomic_DNA"/>
</dbReference>
<name>A0A2H3CD95_9AGAR</name>
<dbReference type="PANTHER" id="PTHR24201">
    <property type="entry name" value="ANK_REP_REGION DOMAIN-CONTAINING PROTEIN"/>
    <property type="match status" value="1"/>
</dbReference>
<dbReference type="InterPro" id="IPR001245">
    <property type="entry name" value="Ser-Thr/Tyr_kinase_cat_dom"/>
</dbReference>
<protein>
    <submittedName>
        <fullName evidence="9">Ankyrin</fullName>
    </submittedName>
</protein>
<accession>A0A2H3CD95</accession>